<accession>A0AAU7Y7C8</accession>
<dbReference type="AlphaFoldDB" id="A0AAU7Y7C8"/>
<sequence length="104" mass="11847">MLSTQGEEALTAFTHDLFLNTEYVEWRKSLKSFSSGEWHLVAAALERFGAPVGRVFSFGESIGSTLFFNYTKAPDHKESQMLMVQFTVAGSMWHSVIWHCPERN</sequence>
<protein>
    <submittedName>
        <fullName evidence="1">Uncharacterized protein</fullName>
    </submittedName>
</protein>
<proteinExistence type="predicted"/>
<reference evidence="1" key="1">
    <citation type="submission" date="2023-08" db="EMBL/GenBank/DDBJ databases">
        <title>Increased levels of nutrients transform a symbiont into a lethal pathobiont.</title>
        <authorList>
            <person name="Lachnit T."/>
            <person name="Ulrich L."/>
            <person name="Willmer F.M."/>
            <person name="Hasenbein T."/>
            <person name="Steiner L.X."/>
            <person name="Wolters M."/>
            <person name="Herbst E.M."/>
            <person name="Deines P."/>
        </authorList>
    </citation>
    <scope>NUCLEOTIDE SEQUENCE</scope>
    <source>
        <strain evidence="1">T3</strain>
    </source>
</reference>
<name>A0AAU7Y7C8_9PSED</name>
<organism evidence="1">
    <name type="scientific">Pseudomonas solani</name>
    <dbReference type="NCBI Taxonomy" id="2731552"/>
    <lineage>
        <taxon>Bacteria</taxon>
        <taxon>Pseudomonadati</taxon>
        <taxon>Pseudomonadota</taxon>
        <taxon>Gammaproteobacteria</taxon>
        <taxon>Pseudomonadales</taxon>
        <taxon>Pseudomonadaceae</taxon>
        <taxon>Pseudomonas</taxon>
    </lineage>
</organism>
<dbReference type="EMBL" id="CP158373">
    <property type="protein sequence ID" value="XBY65652.1"/>
    <property type="molecule type" value="Genomic_DNA"/>
</dbReference>
<gene>
    <name evidence="1" type="ORF">ABS648_07765</name>
</gene>
<dbReference type="RefSeq" id="WP_350447982.1">
    <property type="nucleotide sequence ID" value="NZ_CP158373.1"/>
</dbReference>
<evidence type="ECO:0000313" key="1">
    <source>
        <dbReference type="EMBL" id="XBY65652.1"/>
    </source>
</evidence>